<feature type="transmembrane region" description="Helical" evidence="1">
    <location>
        <begin position="68"/>
        <end position="89"/>
    </location>
</feature>
<gene>
    <name evidence="2" type="ORF">AAEO56_00055</name>
</gene>
<dbReference type="EMBL" id="JBBYHR010000001">
    <property type="protein sequence ID" value="MEL1242634.1"/>
    <property type="molecule type" value="Genomic_DNA"/>
</dbReference>
<accession>A0ABU9HS56</accession>
<evidence type="ECO:0000256" key="1">
    <source>
        <dbReference type="SAM" id="Phobius"/>
    </source>
</evidence>
<organism evidence="2 3">
    <name type="scientific">Flavobacterium arundinis</name>
    <dbReference type="NCBI Taxonomy" id="3139143"/>
    <lineage>
        <taxon>Bacteria</taxon>
        <taxon>Pseudomonadati</taxon>
        <taxon>Bacteroidota</taxon>
        <taxon>Flavobacteriia</taxon>
        <taxon>Flavobacteriales</taxon>
        <taxon>Flavobacteriaceae</taxon>
        <taxon>Flavobacterium</taxon>
    </lineage>
</organism>
<feature type="transmembrane region" description="Helical" evidence="1">
    <location>
        <begin position="6"/>
        <end position="25"/>
    </location>
</feature>
<feature type="transmembrane region" description="Helical" evidence="1">
    <location>
        <begin position="32"/>
        <end position="48"/>
    </location>
</feature>
<sequence length="98" mass="11286">MRLFLRIFVLVFIAEVFLGLLSLLLETESYDYPVTGTIGSIIMFFLSLPFNLVEPEYPYYPPESESGFVVAVLIALTLIIHTSVIYLFYKAVKRPEMR</sequence>
<evidence type="ECO:0000313" key="2">
    <source>
        <dbReference type="EMBL" id="MEL1242634.1"/>
    </source>
</evidence>
<proteinExistence type="predicted"/>
<reference evidence="2 3" key="1">
    <citation type="submission" date="2024-04" db="EMBL/GenBank/DDBJ databases">
        <title>Flavobacterium sp. DGU11 16S ribosomal RNA gene Genome sequencing and assembly.</title>
        <authorList>
            <person name="Park S."/>
        </authorList>
    </citation>
    <scope>NUCLEOTIDE SEQUENCE [LARGE SCALE GENOMIC DNA]</scope>
    <source>
        <strain evidence="2 3">DGU11</strain>
    </source>
</reference>
<evidence type="ECO:0008006" key="4">
    <source>
        <dbReference type="Google" id="ProtNLM"/>
    </source>
</evidence>
<keyword evidence="1" id="KW-0812">Transmembrane</keyword>
<evidence type="ECO:0000313" key="3">
    <source>
        <dbReference type="Proteomes" id="UP001464555"/>
    </source>
</evidence>
<protein>
    <recommendedName>
        <fullName evidence="4">YggT family protein</fullName>
    </recommendedName>
</protein>
<comment type="caution">
    <text evidence="2">The sequence shown here is derived from an EMBL/GenBank/DDBJ whole genome shotgun (WGS) entry which is preliminary data.</text>
</comment>
<keyword evidence="3" id="KW-1185">Reference proteome</keyword>
<dbReference type="RefSeq" id="WP_341694960.1">
    <property type="nucleotide sequence ID" value="NZ_JBBYHR010000001.1"/>
</dbReference>
<dbReference type="Proteomes" id="UP001464555">
    <property type="component" value="Unassembled WGS sequence"/>
</dbReference>
<keyword evidence="1" id="KW-1133">Transmembrane helix</keyword>
<name>A0ABU9HS56_9FLAO</name>
<keyword evidence="1" id="KW-0472">Membrane</keyword>